<dbReference type="Proteomes" id="UP000077521">
    <property type="component" value="Unassembled WGS sequence"/>
</dbReference>
<evidence type="ECO:0000256" key="3">
    <source>
        <dbReference type="ARBA" id="ARBA00023163"/>
    </source>
</evidence>
<sequence>MIFADLTHYPAPPSNAGTDFSSSSADECLSAVLSSPSISPFDELSPYPAPPSTASTDVSSCSASKSFAVMQPTNALAVTIPPRDVALFDLSRFSAAPSSDGSEASFSSFSTTSPAMALYSPHPMPPSSSGCLYEAAMSQAIAPQSTFPAQFNYRAAYPGMLPMNHEAPQPHMIASQAQAFFNPAPMAPQQKLQAACVPSSSFDFSIPLQSNIIDIHTHVESSPLPAPPLAPTSSFLSSFMPAPFANQIPGPEFITNFHRHSAPGPLGMFPYPAALTNNMPQLSRSKDVPEPTQDGLNLYDATGIRDSGLLFASNGRILLACSFCKLRKLRCNGGAPGCSQCAKRGLCCSYPTTIRRRGKAKRKASGDLQSQDGDADEDEDEREGSAGPEDETSPSSVPSSSYQADGNSRSASEEPDLERSRKRKGTSFGSESLLAPAFKKRSQSCHGTAA</sequence>
<organism evidence="6 7">
    <name type="scientific">Tilletia indica</name>
    <dbReference type="NCBI Taxonomy" id="43049"/>
    <lineage>
        <taxon>Eukaryota</taxon>
        <taxon>Fungi</taxon>
        <taxon>Dikarya</taxon>
        <taxon>Basidiomycota</taxon>
        <taxon>Ustilaginomycotina</taxon>
        <taxon>Exobasidiomycetes</taxon>
        <taxon>Tilletiales</taxon>
        <taxon>Tilletiaceae</taxon>
        <taxon>Tilletia</taxon>
    </lineage>
</organism>
<keyword evidence="3" id="KW-0804">Transcription</keyword>
<dbReference type="SMART" id="SM00066">
    <property type="entry name" value="GAL4"/>
    <property type="match status" value="1"/>
</dbReference>
<name>A0A177TP60_9BASI</name>
<protein>
    <submittedName>
        <fullName evidence="6">Uncharacterized protein</fullName>
    </submittedName>
</protein>
<evidence type="ECO:0000256" key="5">
    <source>
        <dbReference type="SAM" id="MobiDB-lite"/>
    </source>
</evidence>
<dbReference type="InterPro" id="IPR036864">
    <property type="entry name" value="Zn2-C6_fun-type_DNA-bd_sf"/>
</dbReference>
<dbReference type="Pfam" id="PF00172">
    <property type="entry name" value="Zn_clus"/>
    <property type="match status" value="1"/>
</dbReference>
<accession>A0A177TP60</accession>
<feature type="compositionally biased region" description="Acidic residues" evidence="5">
    <location>
        <begin position="373"/>
        <end position="392"/>
    </location>
</feature>
<reference evidence="6" key="1">
    <citation type="submission" date="2016-04" db="EMBL/GenBank/DDBJ databases">
        <authorList>
            <person name="Nguyen H.D."/>
            <person name="Samba Siva P."/>
            <person name="Cullis J."/>
            <person name="Levesque C.A."/>
            <person name="Hambleton S."/>
        </authorList>
    </citation>
    <scope>NUCLEOTIDE SEQUENCE</scope>
    <source>
        <strain evidence="6">DAOMC 236416</strain>
    </source>
</reference>
<dbReference type="SUPFAM" id="SSF57701">
    <property type="entry name" value="Zn2/Cys6 DNA-binding domain"/>
    <property type="match status" value="1"/>
</dbReference>
<feature type="region of interest" description="Disordered" evidence="5">
    <location>
        <begin position="358"/>
        <end position="450"/>
    </location>
</feature>
<keyword evidence="2" id="KW-0238">DNA-binding</keyword>
<evidence type="ECO:0000313" key="7">
    <source>
        <dbReference type="Proteomes" id="UP000077521"/>
    </source>
</evidence>
<dbReference type="InterPro" id="IPR050675">
    <property type="entry name" value="OAF3"/>
</dbReference>
<dbReference type="PANTHER" id="PTHR31069:SF32">
    <property type="entry name" value="ARGININE METABOLISM REGULATION PROTEIN II"/>
    <property type="match status" value="1"/>
</dbReference>
<keyword evidence="1" id="KW-0805">Transcription regulation</keyword>
<dbReference type="Gene3D" id="4.10.240.10">
    <property type="entry name" value="Zn(2)-C6 fungal-type DNA-binding domain"/>
    <property type="match status" value="1"/>
</dbReference>
<keyword evidence="7" id="KW-1185">Reference proteome</keyword>
<evidence type="ECO:0000313" key="6">
    <source>
        <dbReference type="EMBL" id="KAE8251232.1"/>
    </source>
</evidence>
<dbReference type="GO" id="GO:0008270">
    <property type="term" value="F:zinc ion binding"/>
    <property type="evidence" value="ECO:0007669"/>
    <property type="project" value="InterPro"/>
</dbReference>
<evidence type="ECO:0000256" key="4">
    <source>
        <dbReference type="ARBA" id="ARBA00023242"/>
    </source>
</evidence>
<dbReference type="PROSITE" id="PS50048">
    <property type="entry name" value="ZN2_CY6_FUNGAL_2"/>
    <property type="match status" value="1"/>
</dbReference>
<dbReference type="AlphaFoldDB" id="A0A177TP60"/>
<dbReference type="GO" id="GO:0003677">
    <property type="term" value="F:DNA binding"/>
    <property type="evidence" value="ECO:0007669"/>
    <property type="project" value="UniProtKB-KW"/>
</dbReference>
<evidence type="ECO:0000256" key="2">
    <source>
        <dbReference type="ARBA" id="ARBA00023125"/>
    </source>
</evidence>
<reference evidence="6" key="2">
    <citation type="journal article" date="2019" name="IMA Fungus">
        <title>Genome sequencing and comparison of five Tilletia species to identify candidate genes for the detection of regulated species infecting wheat.</title>
        <authorList>
            <person name="Nguyen H.D.T."/>
            <person name="Sultana T."/>
            <person name="Kesanakurti P."/>
            <person name="Hambleton S."/>
        </authorList>
    </citation>
    <scope>NUCLEOTIDE SEQUENCE</scope>
    <source>
        <strain evidence="6">DAOMC 236416</strain>
    </source>
</reference>
<keyword evidence="4" id="KW-0539">Nucleus</keyword>
<dbReference type="PANTHER" id="PTHR31069">
    <property type="entry name" value="OLEATE-ACTIVATED TRANSCRIPTION FACTOR 1-RELATED"/>
    <property type="match status" value="1"/>
</dbReference>
<dbReference type="PROSITE" id="PS00463">
    <property type="entry name" value="ZN2_CY6_FUNGAL_1"/>
    <property type="match status" value="1"/>
</dbReference>
<dbReference type="EMBL" id="LWDF02000257">
    <property type="protein sequence ID" value="KAE8251232.1"/>
    <property type="molecule type" value="Genomic_DNA"/>
</dbReference>
<dbReference type="CDD" id="cd00067">
    <property type="entry name" value="GAL4"/>
    <property type="match status" value="1"/>
</dbReference>
<gene>
    <name evidence="6" type="ORF">A4X13_0g4088</name>
</gene>
<dbReference type="InterPro" id="IPR001138">
    <property type="entry name" value="Zn2Cys6_DnaBD"/>
</dbReference>
<comment type="caution">
    <text evidence="6">The sequence shown here is derived from an EMBL/GenBank/DDBJ whole genome shotgun (WGS) entry which is preliminary data.</text>
</comment>
<proteinExistence type="predicted"/>
<evidence type="ECO:0000256" key="1">
    <source>
        <dbReference type="ARBA" id="ARBA00023015"/>
    </source>
</evidence>
<dbReference type="GO" id="GO:0000981">
    <property type="term" value="F:DNA-binding transcription factor activity, RNA polymerase II-specific"/>
    <property type="evidence" value="ECO:0007669"/>
    <property type="project" value="InterPro"/>
</dbReference>